<accession>A0AC35GCU3</accession>
<sequence length="305" mass="33015">MVLLAEKLNYNNLNVDLMKYLARLQGGDDQPGIRTNTTICLGKIGCYIDPSQRQKILISAFSRALKDPFPPARMSGVLALASENPSIIPELEAQVNAGGRSGLLSSDKVPAWVGGAIKAISGKFYKSPITAEESVTTSASGTTKSPEHERTTKAEDTIKRTEATHKTTGTTTKSPEHERTTKADDTIKRTEATHKSVTDGWGDLVDDEQEEDEDDDAAWNSHNTSTKATEKSPPKSKDQTPTGWDIDDKGSTADPDDWTTDWEKPKPKVSSTTSTAKKPILTSKAKGAGTLKLKGTAKSKFYGIF</sequence>
<protein>
    <submittedName>
        <fullName evidence="2">Uncharacterized protein</fullName>
    </submittedName>
</protein>
<name>A0AC35GCU3_9BILA</name>
<dbReference type="WBParaSite" id="PS1159_v2.g3995.t1">
    <property type="protein sequence ID" value="PS1159_v2.g3995.t1"/>
    <property type="gene ID" value="PS1159_v2.g3995"/>
</dbReference>
<evidence type="ECO:0000313" key="2">
    <source>
        <dbReference type="WBParaSite" id="PS1159_v2.g3995.t1"/>
    </source>
</evidence>
<proteinExistence type="predicted"/>
<organism evidence="1 2">
    <name type="scientific">Panagrolaimus sp. PS1159</name>
    <dbReference type="NCBI Taxonomy" id="55785"/>
    <lineage>
        <taxon>Eukaryota</taxon>
        <taxon>Metazoa</taxon>
        <taxon>Ecdysozoa</taxon>
        <taxon>Nematoda</taxon>
        <taxon>Chromadorea</taxon>
        <taxon>Rhabditida</taxon>
        <taxon>Tylenchina</taxon>
        <taxon>Panagrolaimomorpha</taxon>
        <taxon>Panagrolaimoidea</taxon>
        <taxon>Panagrolaimidae</taxon>
        <taxon>Panagrolaimus</taxon>
    </lineage>
</organism>
<reference evidence="2" key="1">
    <citation type="submission" date="2022-11" db="UniProtKB">
        <authorList>
            <consortium name="WormBaseParasite"/>
        </authorList>
    </citation>
    <scope>IDENTIFICATION</scope>
</reference>
<dbReference type="Proteomes" id="UP000887580">
    <property type="component" value="Unplaced"/>
</dbReference>
<evidence type="ECO:0000313" key="1">
    <source>
        <dbReference type="Proteomes" id="UP000887580"/>
    </source>
</evidence>